<evidence type="ECO:0000313" key="1">
    <source>
        <dbReference type="EMBL" id="RAW62074.1"/>
    </source>
</evidence>
<organism evidence="1 2">
    <name type="scientific">Faecalibacterium hattorii</name>
    <dbReference type="NCBI Taxonomy" id="2935520"/>
    <lineage>
        <taxon>Bacteria</taxon>
        <taxon>Bacillati</taxon>
        <taxon>Bacillota</taxon>
        <taxon>Clostridia</taxon>
        <taxon>Eubacteriales</taxon>
        <taxon>Oscillospiraceae</taxon>
        <taxon>Faecalibacterium</taxon>
    </lineage>
</organism>
<proteinExistence type="predicted"/>
<evidence type="ECO:0008006" key="3">
    <source>
        <dbReference type="Google" id="ProtNLM"/>
    </source>
</evidence>
<dbReference type="Proteomes" id="UP000250429">
    <property type="component" value="Unassembled WGS sequence"/>
</dbReference>
<keyword evidence="2" id="KW-1185">Reference proteome</keyword>
<evidence type="ECO:0000313" key="2">
    <source>
        <dbReference type="Proteomes" id="UP000250429"/>
    </source>
</evidence>
<accession>A0A329UI49</accession>
<sequence>MRPGSRSCCGCGQNRRMCKMERNVLLLYMSPFGRNPNIHTQTNEAAVQELRKHKEGPDYILALCSELVRTKPTVHLPDGKTCTTVEYFRDVFLPSVDIPAERLVVIPVPDSMDDQAQFRAISLLLGKIEAEDTLSIDLSGGMRDTAMLLVTAARCMRDLRGVETRRVIYSELCPDGTSRIHDSSMLYNLFDLITAMDEFFSTGTAQKLKNYLQSEGENDPVLHMLLTCINRFSDDLALCRVQALNEDLRQIAQALQTPPKESKTLISLFFHLLNDRFRMEFEGLLASQENNRRALDKLPELVSWCAKHGLYQQALTLLCEQMPEYICSHIFLQPTESGLKYLETRKENKGKPWVYPLFHFHFCRMALLQQKLHYTADLRLNRNRENEDGNILFGVASAEEVHDYVKEAIDFGQLVIDHKVQRQVEGAAMLYQRVIHYRNQVNHANDNSFGLQSDRILPLDIAHIEQLLQDVTDYLQELRPMRPNVPQGAKALPVTMTISAGMALAL</sequence>
<reference evidence="1 2" key="1">
    <citation type="submission" date="2018-02" db="EMBL/GenBank/DDBJ databases">
        <title>Complete genome sequencing of Faecalibacterium prausnitzii strains isolated from the human gut.</title>
        <authorList>
            <person name="Fitzgerald B.C."/>
            <person name="Shkoporov A.N."/>
            <person name="Ross P.R."/>
            <person name="Hill C."/>
        </authorList>
    </citation>
    <scope>NUCLEOTIDE SEQUENCE [LARGE SCALE GENOMIC DNA]</scope>
    <source>
        <strain evidence="1 2">APC922/41-1</strain>
    </source>
</reference>
<protein>
    <recommendedName>
        <fullName evidence="3">TIGR02710 family CRISPR-associated protein</fullName>
    </recommendedName>
</protein>
<dbReference type="AlphaFoldDB" id="A0A329UI49"/>
<name>A0A329UI49_9FIRM</name>
<dbReference type="EMBL" id="PRLC01000007">
    <property type="protein sequence ID" value="RAW62074.1"/>
    <property type="molecule type" value="Genomic_DNA"/>
</dbReference>
<gene>
    <name evidence="1" type="ORF">C4N23_06280</name>
</gene>
<comment type="caution">
    <text evidence="1">The sequence shown here is derived from an EMBL/GenBank/DDBJ whole genome shotgun (WGS) entry which is preliminary data.</text>
</comment>